<feature type="region of interest" description="Disordered" evidence="1">
    <location>
        <begin position="1"/>
        <end position="86"/>
    </location>
</feature>
<dbReference type="Proteomes" id="UP000682967">
    <property type="component" value="Chromosome"/>
</dbReference>
<protein>
    <submittedName>
        <fullName evidence="2">Uncharacterized protein</fullName>
    </submittedName>
</protein>
<name>M0K6I4_9EURY</name>
<evidence type="ECO:0000313" key="4">
    <source>
        <dbReference type="Proteomes" id="UP000011659"/>
    </source>
</evidence>
<dbReference type="PATRIC" id="fig|662476.7.peg.569"/>
<organism evidence="2 4">
    <name type="scientific">Haloarcula marismortui ATCC 33800</name>
    <dbReference type="NCBI Taxonomy" id="662476"/>
    <lineage>
        <taxon>Archaea</taxon>
        <taxon>Methanobacteriati</taxon>
        <taxon>Methanobacteriota</taxon>
        <taxon>Stenosarchaea group</taxon>
        <taxon>Halobacteria</taxon>
        <taxon>Halobacteriales</taxon>
        <taxon>Haloarculaceae</taxon>
        <taxon>Haloarcula</taxon>
    </lineage>
</organism>
<reference evidence="3" key="2">
    <citation type="submission" date="2021-04" db="EMBL/GenBank/DDBJ databases">
        <title>Complete Genome sequence and Methylome Analysis of the Haloarchaeon Haloarcula sinaiiensis.</title>
        <authorList>
            <person name="Fomenkov A."/>
            <person name="DasSarma P."/>
            <person name="DasSarma S."/>
            <person name="Roberts R.J."/>
        </authorList>
    </citation>
    <scope>NUCLEOTIDE SEQUENCE</scope>
    <source>
        <strain evidence="3">ATCC 33800</strain>
    </source>
</reference>
<dbReference type="AlphaFoldDB" id="M0K6I4"/>
<dbReference type="KEGG" id="hsin:KDQ40_01415"/>
<gene>
    <name evidence="2" type="ORF">C436_02866</name>
    <name evidence="3" type="ORF">KDQ40_01415</name>
</gene>
<evidence type="ECO:0000313" key="2">
    <source>
        <dbReference type="EMBL" id="EMA15440.1"/>
    </source>
</evidence>
<keyword evidence="4" id="KW-1185">Reference proteome</keyword>
<dbReference type="RefSeq" id="WP_004958037.1">
    <property type="nucleotide sequence ID" value="NZ_AOLR01000005.1"/>
</dbReference>
<dbReference type="Proteomes" id="UP000011659">
    <property type="component" value="Unassembled WGS sequence"/>
</dbReference>
<evidence type="ECO:0000256" key="1">
    <source>
        <dbReference type="SAM" id="MobiDB-lite"/>
    </source>
</evidence>
<dbReference type="EMBL" id="AOLR01000005">
    <property type="protein sequence ID" value="EMA15440.1"/>
    <property type="molecule type" value="Genomic_DNA"/>
</dbReference>
<dbReference type="GeneID" id="64821573"/>
<evidence type="ECO:0000313" key="3">
    <source>
        <dbReference type="EMBL" id="QUJ72440.1"/>
    </source>
</evidence>
<proteinExistence type="predicted"/>
<sequence length="86" mass="9380">MEITITISEQGEGVSVETAEASESQQVEPPTDLREDAAGPPSEMSNVERAPAQFRQSNTKQDIVSEAEPAPPQFSPSQSRGMEEYR</sequence>
<reference evidence="2 4" key="1">
    <citation type="journal article" date="2014" name="PLoS Genet.">
        <title>Phylogenetically driven sequencing of extremely halophilic archaea reveals strategies for static and dynamic osmo-response.</title>
        <authorList>
            <person name="Becker E.A."/>
            <person name="Seitzer P.M."/>
            <person name="Tritt A."/>
            <person name="Larsen D."/>
            <person name="Krusor M."/>
            <person name="Yao A.I."/>
            <person name="Wu D."/>
            <person name="Madern D."/>
            <person name="Eisen J.A."/>
            <person name="Darling A.E."/>
            <person name="Facciotti M.T."/>
        </authorList>
    </citation>
    <scope>NUCLEOTIDE SEQUENCE [LARGE SCALE GENOMIC DNA]</scope>
    <source>
        <strain evidence="2 4">ATCC 33800</strain>
    </source>
</reference>
<dbReference type="EMBL" id="CP073366">
    <property type="protein sequence ID" value="QUJ72440.1"/>
    <property type="molecule type" value="Genomic_DNA"/>
</dbReference>
<accession>M0K6I4</accession>